<gene>
    <name evidence="2" type="ORF">EAH82_20070</name>
</gene>
<dbReference type="Proteomes" id="UP000319212">
    <property type="component" value="Unassembled WGS sequence"/>
</dbReference>
<protein>
    <submittedName>
        <fullName evidence="2">Alpha/beta fold hydrolase</fullName>
    </submittedName>
</protein>
<proteinExistence type="predicted"/>
<dbReference type="EMBL" id="RCZI01000008">
    <property type="protein sequence ID" value="TPG23688.1"/>
    <property type="molecule type" value="Genomic_DNA"/>
</dbReference>
<name>A0A502DEI0_9BURK</name>
<evidence type="ECO:0000313" key="2">
    <source>
        <dbReference type="EMBL" id="TPG23688.1"/>
    </source>
</evidence>
<dbReference type="OrthoDB" id="9799989at2"/>
<dbReference type="PRINTS" id="PR00111">
    <property type="entry name" value="ABHYDROLASE"/>
</dbReference>
<keyword evidence="2" id="KW-0378">Hydrolase</keyword>
<dbReference type="Gene3D" id="3.40.50.1820">
    <property type="entry name" value="alpha/beta hydrolase"/>
    <property type="match status" value="1"/>
</dbReference>
<reference evidence="2 3" key="1">
    <citation type="journal article" date="2019" name="Environ. Microbiol.">
        <title>Species interactions and distinct microbial communities in high Arctic permafrost affected cryosols are associated with the CH4 and CO2 gas fluxes.</title>
        <authorList>
            <person name="Altshuler I."/>
            <person name="Hamel J."/>
            <person name="Turney S."/>
            <person name="Magnuson E."/>
            <person name="Levesque R."/>
            <person name="Greer C."/>
            <person name="Whyte L.G."/>
        </authorList>
    </citation>
    <scope>NUCLEOTIDE SEQUENCE [LARGE SCALE GENOMIC DNA]</scope>
    <source>
        <strain evidence="2 3">S06.C</strain>
    </source>
</reference>
<dbReference type="RefSeq" id="WP_140844987.1">
    <property type="nucleotide sequence ID" value="NZ_RCZI01000008.1"/>
</dbReference>
<dbReference type="GO" id="GO:0016787">
    <property type="term" value="F:hydrolase activity"/>
    <property type="evidence" value="ECO:0007669"/>
    <property type="project" value="UniProtKB-KW"/>
</dbReference>
<evidence type="ECO:0000259" key="1">
    <source>
        <dbReference type="Pfam" id="PF00561"/>
    </source>
</evidence>
<dbReference type="InterPro" id="IPR029058">
    <property type="entry name" value="AB_hydrolase_fold"/>
</dbReference>
<evidence type="ECO:0000313" key="3">
    <source>
        <dbReference type="Proteomes" id="UP000319212"/>
    </source>
</evidence>
<dbReference type="InterPro" id="IPR000073">
    <property type="entry name" value="AB_hydrolase_1"/>
</dbReference>
<accession>A0A502DEI0</accession>
<feature type="domain" description="AB hydrolase-1" evidence="1">
    <location>
        <begin position="43"/>
        <end position="277"/>
    </location>
</feature>
<organism evidence="2 3">
    <name type="scientific">Variovorax guangxiensis</name>
    <dbReference type="NCBI Taxonomy" id="1775474"/>
    <lineage>
        <taxon>Bacteria</taxon>
        <taxon>Pseudomonadati</taxon>
        <taxon>Pseudomonadota</taxon>
        <taxon>Betaproteobacteria</taxon>
        <taxon>Burkholderiales</taxon>
        <taxon>Comamonadaceae</taxon>
        <taxon>Variovorax</taxon>
    </lineage>
</organism>
<sequence>MNTKPSNFSSVWADLREVSFSQGFLDAGGVRTRFISSGSPDKPLLLLLHGVGGHAEAYSRNFGAHGEHFWTVAIDLLGHGWTDKPPIDYQLPDYAGHVLNVLKALDRSKAHISGESIGGWVASHLAVHHPEVVDRLVLNTAAGWTAHPEVMARLKSISAQAASDPSWERIRARLEFLMYDKSKVCDDLIETRRAIYAQPGFAENMKRVMCLQEMDLRRKNMITEAQYRSIRSPSLVVWTSHDPTATPEEGKQIADMIPGSQYVVMNECGHWPQYENAAEFNRLHIDFLLGR</sequence>
<dbReference type="AlphaFoldDB" id="A0A502DEI0"/>
<dbReference type="PANTHER" id="PTHR46438:SF11">
    <property type="entry name" value="LIPASE-RELATED"/>
    <property type="match status" value="1"/>
</dbReference>
<comment type="caution">
    <text evidence="2">The sequence shown here is derived from an EMBL/GenBank/DDBJ whole genome shotgun (WGS) entry which is preliminary data.</text>
</comment>
<dbReference type="PANTHER" id="PTHR46438">
    <property type="entry name" value="ALPHA/BETA-HYDROLASES SUPERFAMILY PROTEIN"/>
    <property type="match status" value="1"/>
</dbReference>
<dbReference type="SUPFAM" id="SSF53474">
    <property type="entry name" value="alpha/beta-Hydrolases"/>
    <property type="match status" value="1"/>
</dbReference>
<dbReference type="Pfam" id="PF00561">
    <property type="entry name" value="Abhydrolase_1"/>
    <property type="match status" value="1"/>
</dbReference>